<dbReference type="InterPro" id="IPR024264">
    <property type="entry name" value="DUF3786"/>
</dbReference>
<sequence>MAQLNNIMEIFKLLDKSNCRKCDEPTCLAFAAAVFKGEKQLAECPSLEREIIERYGGKTASKMTLEEETEQAMEQLKGKITTIDLSAAAERLGAKFSDEKLTIKCLGKDFSVDAKGNITTDLHVHSWITIPVLNYIMNGAGVSVSEKWVPFRELEGGKTWYRLFGQRCEKPLKKLLIPIRIFSKT</sequence>
<dbReference type="Gene3D" id="1.10.15.40">
    <property type="entry name" value="Electron transport complex subunit B, putative Fe-S cluster"/>
    <property type="match status" value="1"/>
</dbReference>
<evidence type="ECO:0000256" key="3">
    <source>
        <dbReference type="ARBA" id="ARBA00023004"/>
    </source>
</evidence>
<protein>
    <recommendedName>
        <fullName evidence="5">4Fe-4S domain-containing protein</fullName>
    </recommendedName>
</protein>
<keyword evidence="4" id="KW-0411">Iron-sulfur</keyword>
<dbReference type="Pfam" id="PF04060">
    <property type="entry name" value="FeS"/>
    <property type="match status" value="1"/>
</dbReference>
<dbReference type="EMBL" id="BART01030112">
    <property type="protein sequence ID" value="GAH14305.1"/>
    <property type="molecule type" value="Genomic_DNA"/>
</dbReference>
<dbReference type="AlphaFoldDB" id="X1E1J0"/>
<evidence type="ECO:0000313" key="6">
    <source>
        <dbReference type="EMBL" id="GAH14305.1"/>
    </source>
</evidence>
<reference evidence="6" key="1">
    <citation type="journal article" date="2014" name="Front. Microbiol.">
        <title>High frequency of phylogenetically diverse reductive dehalogenase-homologous genes in deep subseafloor sedimentary metagenomes.</title>
        <authorList>
            <person name="Kawai M."/>
            <person name="Futagami T."/>
            <person name="Toyoda A."/>
            <person name="Takaki Y."/>
            <person name="Nishi S."/>
            <person name="Hori S."/>
            <person name="Arai W."/>
            <person name="Tsubouchi T."/>
            <person name="Morono Y."/>
            <person name="Uchiyama I."/>
            <person name="Ito T."/>
            <person name="Fujiyama A."/>
            <person name="Inagaki F."/>
            <person name="Takami H."/>
        </authorList>
    </citation>
    <scope>NUCLEOTIDE SEQUENCE</scope>
    <source>
        <strain evidence="6">Expedition CK06-06</strain>
    </source>
</reference>
<evidence type="ECO:0000256" key="1">
    <source>
        <dbReference type="ARBA" id="ARBA00022485"/>
    </source>
</evidence>
<evidence type="ECO:0000259" key="5">
    <source>
        <dbReference type="PROSITE" id="PS51656"/>
    </source>
</evidence>
<dbReference type="PROSITE" id="PS51656">
    <property type="entry name" value="4FE4S"/>
    <property type="match status" value="1"/>
</dbReference>
<evidence type="ECO:0000256" key="4">
    <source>
        <dbReference type="ARBA" id="ARBA00023014"/>
    </source>
</evidence>
<keyword evidence="3" id="KW-0408">Iron</keyword>
<name>X1E1J0_9ZZZZ</name>
<keyword evidence="1" id="KW-0004">4Fe-4S</keyword>
<keyword evidence="2" id="KW-0479">Metal-binding</keyword>
<feature type="domain" description="4Fe-4S" evidence="5">
    <location>
        <begin position="2"/>
        <end position="61"/>
    </location>
</feature>
<evidence type="ECO:0000256" key="2">
    <source>
        <dbReference type="ARBA" id="ARBA00022723"/>
    </source>
</evidence>
<gene>
    <name evidence="6" type="ORF">S01H4_52657</name>
</gene>
<feature type="non-terminal residue" evidence="6">
    <location>
        <position position="185"/>
    </location>
</feature>
<proteinExistence type="predicted"/>
<dbReference type="Pfam" id="PF12654">
    <property type="entry name" value="DUF3786"/>
    <property type="match status" value="1"/>
</dbReference>
<dbReference type="InterPro" id="IPR007202">
    <property type="entry name" value="4Fe-4S_dom"/>
</dbReference>
<dbReference type="GO" id="GO:0051539">
    <property type="term" value="F:4 iron, 4 sulfur cluster binding"/>
    <property type="evidence" value="ECO:0007669"/>
    <property type="project" value="UniProtKB-KW"/>
</dbReference>
<comment type="caution">
    <text evidence="6">The sequence shown here is derived from an EMBL/GenBank/DDBJ whole genome shotgun (WGS) entry which is preliminary data.</text>
</comment>
<accession>X1E1J0</accession>
<organism evidence="6">
    <name type="scientific">marine sediment metagenome</name>
    <dbReference type="NCBI Taxonomy" id="412755"/>
    <lineage>
        <taxon>unclassified sequences</taxon>
        <taxon>metagenomes</taxon>
        <taxon>ecological metagenomes</taxon>
    </lineage>
</organism>
<dbReference type="GO" id="GO:0046872">
    <property type="term" value="F:metal ion binding"/>
    <property type="evidence" value="ECO:0007669"/>
    <property type="project" value="UniProtKB-KW"/>
</dbReference>